<gene>
    <name evidence="2" type="ORF">JYA63_07280</name>
</gene>
<name>A0ABS2ZP98_9BACL</name>
<reference evidence="2 3" key="1">
    <citation type="submission" date="2021-01" db="EMBL/GenBank/DDBJ databases">
        <title>Genome Sequencing of Type Strains.</title>
        <authorList>
            <person name="Lemaire J.F."/>
            <person name="Inderbitzin P."/>
            <person name="Collins S.B."/>
            <person name="Wespe N."/>
            <person name="Knight-Connoni V."/>
        </authorList>
    </citation>
    <scope>NUCLEOTIDE SEQUENCE [LARGE SCALE GENOMIC DNA]</scope>
    <source>
        <strain evidence="2 3">DSM 23009</strain>
    </source>
</reference>
<dbReference type="PANTHER" id="PTHR34948">
    <property type="entry name" value="OS08G0299200 PROTEIN"/>
    <property type="match status" value="1"/>
</dbReference>
<feature type="domain" description="CYTH" evidence="1">
    <location>
        <begin position="4"/>
        <end position="202"/>
    </location>
</feature>
<dbReference type="Pfam" id="PF01928">
    <property type="entry name" value="CYTH"/>
    <property type="match status" value="1"/>
</dbReference>
<dbReference type="InterPro" id="IPR023577">
    <property type="entry name" value="CYTH_domain"/>
</dbReference>
<keyword evidence="3" id="KW-1185">Reference proteome</keyword>
<dbReference type="EMBL" id="JAFHKR010000038">
    <property type="protein sequence ID" value="MBN3554058.1"/>
    <property type="molecule type" value="Genomic_DNA"/>
</dbReference>
<accession>A0ABS2ZP98</accession>
<sequence length="209" mass="24624">MKVELEQELKLLLEAKDFIMLKKMFKLHQESIEQINYYFDTFDYELGSKHITLRIRFEKNQYCICLKHKTSKDRDLISKSKEYNTIITEQTFLTIKDNPQYILNHINNEGLKLLSSLFDRSKQLLMLGSIKNYRELREGPSGLVLTLDHSIFFNAVNSYELEIENINPEEANQLLMMLSKIGIKYVSNQKGKYKRFLALLKDKNSLKGV</sequence>
<dbReference type="Proteomes" id="UP001296923">
    <property type="component" value="Unassembled WGS sequence"/>
</dbReference>
<proteinExistence type="predicted"/>
<dbReference type="PROSITE" id="PS51707">
    <property type="entry name" value="CYTH"/>
    <property type="match status" value="1"/>
</dbReference>
<organism evidence="2 3">
    <name type="scientific">Fictibacillus nanhaiensis</name>
    <dbReference type="NCBI Taxonomy" id="742169"/>
    <lineage>
        <taxon>Bacteria</taxon>
        <taxon>Bacillati</taxon>
        <taxon>Bacillota</taxon>
        <taxon>Bacilli</taxon>
        <taxon>Bacillales</taxon>
        <taxon>Fictibacillaceae</taxon>
        <taxon>Fictibacillus</taxon>
    </lineage>
</organism>
<evidence type="ECO:0000313" key="2">
    <source>
        <dbReference type="EMBL" id="MBN3554058.1"/>
    </source>
</evidence>
<dbReference type="PANTHER" id="PTHR34948:SF2">
    <property type="entry name" value="TRIPHOSPHATE TUNNEL METALLOENZYME 3"/>
    <property type="match status" value="1"/>
</dbReference>
<dbReference type="RefSeq" id="WP_205725116.1">
    <property type="nucleotide sequence ID" value="NZ_JAFHKR010000038.1"/>
</dbReference>
<dbReference type="InterPro" id="IPR033469">
    <property type="entry name" value="CYTH-like_dom_sf"/>
</dbReference>
<evidence type="ECO:0000259" key="1">
    <source>
        <dbReference type="PROSITE" id="PS51707"/>
    </source>
</evidence>
<dbReference type="SMART" id="SM01118">
    <property type="entry name" value="CYTH"/>
    <property type="match status" value="1"/>
</dbReference>
<comment type="caution">
    <text evidence="2">The sequence shown here is derived from an EMBL/GenBank/DDBJ whole genome shotgun (WGS) entry which is preliminary data.</text>
</comment>
<dbReference type="SUPFAM" id="SSF55154">
    <property type="entry name" value="CYTH-like phosphatases"/>
    <property type="match status" value="1"/>
</dbReference>
<evidence type="ECO:0000313" key="3">
    <source>
        <dbReference type="Proteomes" id="UP001296923"/>
    </source>
</evidence>
<protein>
    <submittedName>
        <fullName evidence="2">CYTH domain-containing protein</fullName>
    </submittedName>
</protein>
<dbReference type="Gene3D" id="2.40.320.10">
    <property type="entry name" value="Hypothetical Protein Pfu-838710-001"/>
    <property type="match status" value="1"/>
</dbReference>